<protein>
    <submittedName>
        <fullName evidence="2">Uncharacterized protein</fullName>
    </submittedName>
</protein>
<keyword evidence="1" id="KW-0472">Membrane</keyword>
<dbReference type="AlphaFoldDB" id="A0A8K0KU69"/>
<reference evidence="2" key="1">
    <citation type="submission" date="2013-04" db="EMBL/GenBank/DDBJ databases">
        <authorList>
            <person name="Qu J."/>
            <person name="Murali S.C."/>
            <person name="Bandaranaike D."/>
            <person name="Bellair M."/>
            <person name="Blankenburg K."/>
            <person name="Chao H."/>
            <person name="Dinh H."/>
            <person name="Doddapaneni H."/>
            <person name="Downs B."/>
            <person name="Dugan-Rocha S."/>
            <person name="Elkadiri S."/>
            <person name="Gnanaolivu R.D."/>
            <person name="Hernandez B."/>
            <person name="Javaid M."/>
            <person name="Jayaseelan J.C."/>
            <person name="Lee S."/>
            <person name="Li M."/>
            <person name="Ming W."/>
            <person name="Munidasa M."/>
            <person name="Muniz J."/>
            <person name="Nguyen L."/>
            <person name="Ongeri F."/>
            <person name="Osuji N."/>
            <person name="Pu L.-L."/>
            <person name="Puazo M."/>
            <person name="Qu C."/>
            <person name="Quiroz J."/>
            <person name="Raj R."/>
            <person name="Weissenberger G."/>
            <person name="Xin Y."/>
            <person name="Zou X."/>
            <person name="Han Y."/>
            <person name="Richards S."/>
            <person name="Worley K."/>
            <person name="Muzny D."/>
            <person name="Gibbs R."/>
        </authorList>
    </citation>
    <scope>NUCLEOTIDE SEQUENCE</scope>
    <source>
        <strain evidence="2">Sampled in the wild</strain>
    </source>
</reference>
<feature type="transmembrane region" description="Helical" evidence="1">
    <location>
        <begin position="56"/>
        <end position="77"/>
    </location>
</feature>
<reference evidence="2" key="2">
    <citation type="submission" date="2017-10" db="EMBL/GenBank/DDBJ databases">
        <title>Ladona fulva Genome sequencing and assembly.</title>
        <authorList>
            <person name="Murali S."/>
            <person name="Richards S."/>
            <person name="Bandaranaike D."/>
            <person name="Bellair M."/>
            <person name="Blankenburg K."/>
            <person name="Chao H."/>
            <person name="Dinh H."/>
            <person name="Doddapaneni H."/>
            <person name="Dugan-Rocha S."/>
            <person name="Elkadiri S."/>
            <person name="Gnanaolivu R."/>
            <person name="Hernandez B."/>
            <person name="Skinner E."/>
            <person name="Javaid M."/>
            <person name="Lee S."/>
            <person name="Li M."/>
            <person name="Ming W."/>
            <person name="Munidasa M."/>
            <person name="Muniz J."/>
            <person name="Nguyen L."/>
            <person name="Hughes D."/>
            <person name="Osuji N."/>
            <person name="Pu L.-L."/>
            <person name="Puazo M."/>
            <person name="Qu C."/>
            <person name="Quiroz J."/>
            <person name="Raj R."/>
            <person name="Weissenberger G."/>
            <person name="Xin Y."/>
            <person name="Zou X."/>
            <person name="Han Y."/>
            <person name="Worley K."/>
            <person name="Muzny D."/>
            <person name="Gibbs R."/>
        </authorList>
    </citation>
    <scope>NUCLEOTIDE SEQUENCE</scope>
    <source>
        <strain evidence="2">Sampled in the wild</strain>
    </source>
</reference>
<proteinExistence type="predicted"/>
<evidence type="ECO:0000313" key="3">
    <source>
        <dbReference type="Proteomes" id="UP000792457"/>
    </source>
</evidence>
<organism evidence="2 3">
    <name type="scientific">Ladona fulva</name>
    <name type="common">Scarce chaser dragonfly</name>
    <name type="synonym">Libellula fulva</name>
    <dbReference type="NCBI Taxonomy" id="123851"/>
    <lineage>
        <taxon>Eukaryota</taxon>
        <taxon>Metazoa</taxon>
        <taxon>Ecdysozoa</taxon>
        <taxon>Arthropoda</taxon>
        <taxon>Hexapoda</taxon>
        <taxon>Insecta</taxon>
        <taxon>Pterygota</taxon>
        <taxon>Palaeoptera</taxon>
        <taxon>Odonata</taxon>
        <taxon>Epiprocta</taxon>
        <taxon>Anisoptera</taxon>
        <taxon>Libelluloidea</taxon>
        <taxon>Libellulidae</taxon>
        <taxon>Ladona</taxon>
    </lineage>
</organism>
<dbReference type="Proteomes" id="UP000792457">
    <property type="component" value="Unassembled WGS sequence"/>
</dbReference>
<comment type="caution">
    <text evidence="2">The sequence shown here is derived from an EMBL/GenBank/DDBJ whole genome shotgun (WGS) entry which is preliminary data.</text>
</comment>
<keyword evidence="1" id="KW-1133">Transmembrane helix</keyword>
<keyword evidence="3" id="KW-1185">Reference proteome</keyword>
<name>A0A8K0KU69_LADFU</name>
<feature type="transmembrane region" description="Helical" evidence="1">
    <location>
        <begin position="17"/>
        <end position="36"/>
    </location>
</feature>
<evidence type="ECO:0000313" key="2">
    <source>
        <dbReference type="EMBL" id="KAG8239835.1"/>
    </source>
</evidence>
<gene>
    <name evidence="2" type="ORF">J437_LFUL011461</name>
</gene>
<keyword evidence="1" id="KW-0812">Transmembrane</keyword>
<sequence>MQTYISVDVCFCVFQELLYHAVGFILLLAASLNLLIVVSNYKRSYTYEPYLSAAELLYHAVGFILILAASLNLLIVVSNYKRSYTYEPYLSAA</sequence>
<feature type="non-terminal residue" evidence="2">
    <location>
        <position position="93"/>
    </location>
</feature>
<evidence type="ECO:0000256" key="1">
    <source>
        <dbReference type="SAM" id="Phobius"/>
    </source>
</evidence>
<accession>A0A8K0KU69</accession>
<dbReference type="EMBL" id="KZ310088">
    <property type="protein sequence ID" value="KAG8239835.1"/>
    <property type="molecule type" value="Genomic_DNA"/>
</dbReference>